<dbReference type="Pfam" id="PF00931">
    <property type="entry name" value="NB-ARC"/>
    <property type="match status" value="1"/>
</dbReference>
<dbReference type="Gramene" id="KRG95124">
    <property type="protein sequence ID" value="KRG95124"/>
    <property type="gene ID" value="GLYMA_19G131900"/>
</dbReference>
<dbReference type="PaxDb" id="3847-GLYMA19G31271.1"/>
<evidence type="ECO:0000256" key="2">
    <source>
        <dbReference type="ARBA" id="ARBA00022741"/>
    </source>
</evidence>
<reference evidence="6 7" key="1">
    <citation type="journal article" date="2010" name="Nature">
        <title>Genome sequence of the palaeopolyploid soybean.</title>
        <authorList>
            <person name="Schmutz J."/>
            <person name="Cannon S.B."/>
            <person name="Schlueter J."/>
            <person name="Ma J."/>
            <person name="Mitros T."/>
            <person name="Nelson W."/>
            <person name="Hyten D.L."/>
            <person name="Song Q."/>
            <person name="Thelen J.J."/>
            <person name="Cheng J."/>
            <person name="Xu D."/>
            <person name="Hellsten U."/>
            <person name="May G.D."/>
            <person name="Yu Y."/>
            <person name="Sakurai T."/>
            <person name="Umezawa T."/>
            <person name="Bhattacharyya M.K."/>
            <person name="Sandhu D."/>
            <person name="Valliyodan B."/>
            <person name="Lindquist E."/>
            <person name="Peto M."/>
            <person name="Grant D."/>
            <person name="Shu S."/>
            <person name="Goodstein D."/>
            <person name="Barry K."/>
            <person name="Futrell-Griggs M."/>
            <person name="Abernathy B."/>
            <person name="Du J."/>
            <person name="Tian Z."/>
            <person name="Zhu L."/>
            <person name="Gill N."/>
            <person name="Joshi T."/>
            <person name="Libault M."/>
            <person name="Sethuraman A."/>
            <person name="Zhang X.-C."/>
            <person name="Shinozaki K."/>
            <person name="Nguyen H.T."/>
            <person name="Wing R.A."/>
            <person name="Cregan P."/>
            <person name="Specht J."/>
            <person name="Grimwood J."/>
            <person name="Rokhsar D."/>
            <person name="Stacey G."/>
            <person name="Shoemaker R.C."/>
            <person name="Jackson S.A."/>
        </authorList>
    </citation>
    <scope>NUCLEOTIDE SEQUENCE</scope>
    <source>
        <strain evidence="7">cv. Williams 82</strain>
        <tissue evidence="6">Callus</tissue>
    </source>
</reference>
<evidence type="ECO:0000259" key="5">
    <source>
        <dbReference type="Pfam" id="PF18052"/>
    </source>
</evidence>
<evidence type="ECO:0000313" key="8">
    <source>
        <dbReference type="Proteomes" id="UP000008827"/>
    </source>
</evidence>
<dbReference type="Gene3D" id="3.40.50.300">
    <property type="entry name" value="P-loop containing nucleotide triphosphate hydrolases"/>
    <property type="match status" value="1"/>
</dbReference>
<evidence type="ECO:0000256" key="3">
    <source>
        <dbReference type="ARBA" id="ARBA00022821"/>
    </source>
</evidence>
<sequence length="346" mass="39228">MAPQTSIVLGTNKLLPLLSDETKLVWDIPKEFADIKKELEYIQAFLKDADSRAAEGGNANEGIKTWVKELREASFRIEDAIDEYMIHVEQEHHDPGCAALLCQIIHLIETLMPRHRIASGIQQIKSVIDRIKQRGKEYNFLRQSVQWIDPGSASPHLDEDQIVGFEDPRDELIGWLVKGPVERIVISVVGMGGQGKTTLVGRVFNNQEVIAHFGGCRAWITVSQSYTVEGLLRDVLEKMCKEIREDPPLGISKMDLNSLIVEVKNYLQKKRYVVIFDDVWSVELWGQIENAMLDNNNGSRILITTRSKDVVDSCKNSPFVLFSNFFNGTKIFILFSTIILNESNKL</sequence>
<dbReference type="AlphaFoldDB" id="A0A0R0EY18"/>
<dbReference type="OMA" id="WEWISSI"/>
<organism evidence="6">
    <name type="scientific">Glycine max</name>
    <name type="common">Soybean</name>
    <name type="synonym">Glycine hispida</name>
    <dbReference type="NCBI Taxonomy" id="3847"/>
    <lineage>
        <taxon>Eukaryota</taxon>
        <taxon>Viridiplantae</taxon>
        <taxon>Streptophyta</taxon>
        <taxon>Embryophyta</taxon>
        <taxon>Tracheophyta</taxon>
        <taxon>Spermatophyta</taxon>
        <taxon>Magnoliopsida</taxon>
        <taxon>eudicotyledons</taxon>
        <taxon>Gunneridae</taxon>
        <taxon>Pentapetalae</taxon>
        <taxon>rosids</taxon>
        <taxon>fabids</taxon>
        <taxon>Fabales</taxon>
        <taxon>Fabaceae</taxon>
        <taxon>Papilionoideae</taxon>
        <taxon>50 kb inversion clade</taxon>
        <taxon>NPAAA clade</taxon>
        <taxon>indigoferoid/millettioid clade</taxon>
        <taxon>Phaseoleae</taxon>
        <taxon>Glycine</taxon>
        <taxon>Glycine subgen. Soja</taxon>
    </lineage>
</organism>
<dbReference type="EMBL" id="CM000852">
    <property type="protein sequence ID" value="KRG95124.1"/>
    <property type="molecule type" value="Genomic_DNA"/>
</dbReference>
<dbReference type="InterPro" id="IPR002182">
    <property type="entry name" value="NB-ARC"/>
</dbReference>
<dbReference type="CDD" id="cd14798">
    <property type="entry name" value="RX-CC_like"/>
    <property type="match status" value="1"/>
</dbReference>
<feature type="domain" description="NB-ARC" evidence="4">
    <location>
        <begin position="166"/>
        <end position="340"/>
    </location>
</feature>
<dbReference type="InterPro" id="IPR038005">
    <property type="entry name" value="RX-like_CC"/>
</dbReference>
<keyword evidence="1" id="KW-0677">Repeat</keyword>
<name>A0A0R0EY18_SOYBN</name>
<dbReference type="GO" id="GO:0006952">
    <property type="term" value="P:defense response"/>
    <property type="evidence" value="ECO:0007669"/>
    <property type="project" value="UniProtKB-KW"/>
</dbReference>
<evidence type="ECO:0000313" key="6">
    <source>
        <dbReference type="EMBL" id="KRG95124.1"/>
    </source>
</evidence>
<dbReference type="GO" id="GO:0043531">
    <property type="term" value="F:ADP binding"/>
    <property type="evidence" value="ECO:0007669"/>
    <property type="project" value="InterPro"/>
</dbReference>
<dbReference type="SUPFAM" id="SSF52540">
    <property type="entry name" value="P-loop containing nucleoside triphosphate hydrolases"/>
    <property type="match status" value="1"/>
</dbReference>
<dbReference type="InterPro" id="IPR027417">
    <property type="entry name" value="P-loop_NTPase"/>
</dbReference>
<dbReference type="Gene3D" id="1.20.5.4130">
    <property type="match status" value="1"/>
</dbReference>
<proteinExistence type="predicted"/>
<feature type="domain" description="Disease resistance N-terminal" evidence="5">
    <location>
        <begin position="12"/>
        <end position="95"/>
    </location>
</feature>
<keyword evidence="3" id="KW-0611">Plant defense</keyword>
<keyword evidence="8" id="KW-1185">Reference proteome</keyword>
<dbReference type="SMR" id="A0A0R0EY18"/>
<dbReference type="Pfam" id="PF18052">
    <property type="entry name" value="Rx_N"/>
    <property type="match status" value="1"/>
</dbReference>
<evidence type="ECO:0000259" key="4">
    <source>
        <dbReference type="Pfam" id="PF00931"/>
    </source>
</evidence>
<accession>A0A0R0EY18</accession>
<evidence type="ECO:0000256" key="1">
    <source>
        <dbReference type="ARBA" id="ARBA00022737"/>
    </source>
</evidence>
<keyword evidence="2" id="KW-0547">Nucleotide-binding</keyword>
<reference evidence="6" key="3">
    <citation type="submission" date="2018-07" db="EMBL/GenBank/DDBJ databases">
        <title>WGS assembly of Glycine max.</title>
        <authorList>
            <person name="Schmutz J."/>
            <person name="Cannon S."/>
            <person name="Schlueter J."/>
            <person name="Ma J."/>
            <person name="Mitros T."/>
            <person name="Nelson W."/>
            <person name="Hyten D."/>
            <person name="Song Q."/>
            <person name="Thelen J."/>
            <person name="Cheng J."/>
            <person name="Xu D."/>
            <person name="Hellsten U."/>
            <person name="May G."/>
            <person name="Yu Y."/>
            <person name="Sakurai T."/>
            <person name="Umezawa T."/>
            <person name="Bhattacharyya M."/>
            <person name="Sandhu D."/>
            <person name="Valliyodan B."/>
            <person name="Lindquist E."/>
            <person name="Peto M."/>
            <person name="Grant D."/>
            <person name="Shu S."/>
            <person name="Goodstein D."/>
            <person name="Barry K."/>
            <person name="Futrell-Griggs M."/>
            <person name="Abernathy B."/>
            <person name="Du J."/>
            <person name="Tian Z."/>
            <person name="Zhu L."/>
            <person name="Gill N."/>
            <person name="Joshi T."/>
            <person name="Libault M."/>
            <person name="Sethuraman A."/>
            <person name="Zhang X."/>
            <person name="Shinozaki K."/>
            <person name="Nguyen H."/>
            <person name="Wing R."/>
            <person name="Cregan P."/>
            <person name="Specht J."/>
            <person name="Grimwood J."/>
            <person name="Rokhsar D."/>
            <person name="Stacey G."/>
            <person name="Shoemaker R."/>
            <person name="Jackson S."/>
        </authorList>
    </citation>
    <scope>NUCLEOTIDE SEQUENCE</scope>
    <source>
        <tissue evidence="6">Callus</tissue>
    </source>
</reference>
<dbReference type="EnsemblPlants" id="KRG95124">
    <property type="protein sequence ID" value="KRG95124"/>
    <property type="gene ID" value="GLYMA_19G131900"/>
</dbReference>
<dbReference type="PANTHER" id="PTHR19338:SF32">
    <property type="entry name" value="OS06G0287500 PROTEIN"/>
    <property type="match status" value="1"/>
</dbReference>
<dbReference type="FunFam" id="3.40.50.300:FF:001091">
    <property type="entry name" value="Probable disease resistance protein At1g61300"/>
    <property type="match status" value="1"/>
</dbReference>
<dbReference type="Proteomes" id="UP000008827">
    <property type="component" value="Chromosome 19"/>
</dbReference>
<protein>
    <submittedName>
        <fullName evidence="6 7">Uncharacterized protein</fullName>
    </submittedName>
</protein>
<reference evidence="7" key="2">
    <citation type="submission" date="2018-02" db="UniProtKB">
        <authorList>
            <consortium name="EnsemblPlants"/>
        </authorList>
    </citation>
    <scope>IDENTIFICATION</scope>
    <source>
        <strain evidence="7">Williams 82</strain>
    </source>
</reference>
<dbReference type="PRINTS" id="PR00364">
    <property type="entry name" value="DISEASERSIST"/>
</dbReference>
<evidence type="ECO:0000313" key="7">
    <source>
        <dbReference type="EnsemblPlants" id="KRG95124"/>
    </source>
</evidence>
<dbReference type="InterPro" id="IPR041118">
    <property type="entry name" value="Rx_N"/>
</dbReference>
<gene>
    <name evidence="6" type="ORF">GLYMA_19G131900</name>
</gene>
<dbReference type="PANTHER" id="PTHR19338">
    <property type="entry name" value="TRANSLOCASE OF INNER MITOCHONDRIAL MEMBRANE 13 HOMOLOG"/>
    <property type="match status" value="1"/>
</dbReference>
<dbReference type="InParanoid" id="A0A0R0EY18"/>